<dbReference type="Proteomes" id="UP001219518">
    <property type="component" value="Unassembled WGS sequence"/>
</dbReference>
<dbReference type="AlphaFoldDB" id="A0AAE1HGD9"/>
<evidence type="ECO:0000313" key="2">
    <source>
        <dbReference type="EMBL" id="KAK3920882.1"/>
    </source>
</evidence>
<proteinExistence type="predicted"/>
<evidence type="ECO:0000256" key="1">
    <source>
        <dbReference type="SAM" id="Phobius"/>
    </source>
</evidence>
<evidence type="ECO:0000313" key="3">
    <source>
        <dbReference type="Proteomes" id="UP001219518"/>
    </source>
</evidence>
<keyword evidence="1" id="KW-0812">Transmembrane</keyword>
<comment type="caution">
    <text evidence="2">The sequence shown here is derived from an EMBL/GenBank/DDBJ whole genome shotgun (WGS) entry which is preliminary data.</text>
</comment>
<protein>
    <submittedName>
        <fullName evidence="2">Nuclear protein localization protein 4</fullName>
    </submittedName>
</protein>
<gene>
    <name evidence="2" type="ORF">KUF71_010119</name>
</gene>
<keyword evidence="3" id="KW-1185">Reference proteome</keyword>
<sequence length="129" mass="14443">MRSAQQQEQLDRDRLHTSSACPRLPRRAGYIAPLLQPISATTLGATTGSSVVWPAMSGAAWPMPMHGCMRCSRDAFSLYFPPFVLTSHFCLWESLLRNVIPHVVLGFAGLLILQKKSKKSQFRIDNESR</sequence>
<organism evidence="2 3">
    <name type="scientific">Frankliniella fusca</name>
    <dbReference type="NCBI Taxonomy" id="407009"/>
    <lineage>
        <taxon>Eukaryota</taxon>
        <taxon>Metazoa</taxon>
        <taxon>Ecdysozoa</taxon>
        <taxon>Arthropoda</taxon>
        <taxon>Hexapoda</taxon>
        <taxon>Insecta</taxon>
        <taxon>Pterygota</taxon>
        <taxon>Neoptera</taxon>
        <taxon>Paraneoptera</taxon>
        <taxon>Thysanoptera</taxon>
        <taxon>Terebrantia</taxon>
        <taxon>Thripoidea</taxon>
        <taxon>Thripidae</taxon>
        <taxon>Frankliniella</taxon>
    </lineage>
</organism>
<feature type="transmembrane region" description="Helical" evidence="1">
    <location>
        <begin position="95"/>
        <end position="113"/>
    </location>
</feature>
<dbReference type="EMBL" id="JAHWGI010001023">
    <property type="protein sequence ID" value="KAK3920882.1"/>
    <property type="molecule type" value="Genomic_DNA"/>
</dbReference>
<accession>A0AAE1HGD9</accession>
<name>A0AAE1HGD9_9NEOP</name>
<reference evidence="2" key="1">
    <citation type="submission" date="2021-07" db="EMBL/GenBank/DDBJ databases">
        <authorList>
            <person name="Catto M.A."/>
            <person name="Jacobson A."/>
            <person name="Kennedy G."/>
            <person name="Labadie P."/>
            <person name="Hunt B.G."/>
            <person name="Srinivasan R."/>
        </authorList>
    </citation>
    <scope>NUCLEOTIDE SEQUENCE</scope>
    <source>
        <strain evidence="2">PL_HMW_Pooled</strain>
        <tissue evidence="2">Head</tissue>
    </source>
</reference>
<reference evidence="2" key="2">
    <citation type="journal article" date="2023" name="BMC Genomics">
        <title>Pest status, molecular evolution, and epigenetic factors derived from the genome assembly of Frankliniella fusca, a thysanopteran phytovirus vector.</title>
        <authorList>
            <person name="Catto M.A."/>
            <person name="Labadie P.E."/>
            <person name="Jacobson A.L."/>
            <person name="Kennedy G.G."/>
            <person name="Srinivasan R."/>
            <person name="Hunt B.G."/>
        </authorList>
    </citation>
    <scope>NUCLEOTIDE SEQUENCE</scope>
    <source>
        <strain evidence="2">PL_HMW_Pooled</strain>
    </source>
</reference>
<keyword evidence="1" id="KW-0472">Membrane</keyword>
<keyword evidence="1" id="KW-1133">Transmembrane helix</keyword>